<sequence>MLRSSLISFVTICATDIPSTSGSMLHAIAPVTTSIGLTSVLAPGAIGVTRISANANIPNNFRLRVRNNGKHCVISEALREPTLKPIIGRSTVANAFNARGLRPFKCVSSDDNGCGCSAEFATRYELNRHCKAFLQRSRTPDQDPVVEAQVPPDQPVKDVLNDDALWRILASTIERHLSWAPSVTKPLPSPELSSLVDLSLASMRRPDYCTDEISLMADDNADTELYIRLSNHFRRRRSGTCGELIQAMAADQKLLVLWHGKDLMYKMRAFDPATQTTLGSDGEPGTVRKELSEAWFAASYCRSIRSGHTHSTRESAVSTNTLQLTASTRTSAATSRGVIAAPAYAPSGTSEGPLNTFKPRRNDLYSAFLSSVHTVDKNATAHARLVPYMQDSYRGEGI</sequence>
<dbReference type="GeneID" id="28731469"/>
<dbReference type="Proteomes" id="UP000038010">
    <property type="component" value="Unassembled WGS sequence"/>
</dbReference>
<keyword evidence="2" id="KW-1185">Reference proteome</keyword>
<dbReference type="VEuPathDB" id="FungiDB:AB675_10795"/>
<accession>A0A0N0NMN4</accession>
<dbReference type="RefSeq" id="XP_018000624.1">
    <property type="nucleotide sequence ID" value="XM_018139589.1"/>
</dbReference>
<proteinExistence type="predicted"/>
<dbReference type="EMBL" id="LFJN01000011">
    <property type="protein sequence ID" value="KPI40661.1"/>
    <property type="molecule type" value="Genomic_DNA"/>
</dbReference>
<evidence type="ECO:0000313" key="1">
    <source>
        <dbReference type="EMBL" id="KPI40661.1"/>
    </source>
</evidence>
<organism evidence="1 2">
    <name type="scientific">Cyphellophora attinorum</name>
    <dbReference type="NCBI Taxonomy" id="1664694"/>
    <lineage>
        <taxon>Eukaryota</taxon>
        <taxon>Fungi</taxon>
        <taxon>Dikarya</taxon>
        <taxon>Ascomycota</taxon>
        <taxon>Pezizomycotina</taxon>
        <taxon>Eurotiomycetes</taxon>
        <taxon>Chaetothyriomycetidae</taxon>
        <taxon>Chaetothyriales</taxon>
        <taxon>Cyphellophoraceae</taxon>
        <taxon>Cyphellophora</taxon>
    </lineage>
</organism>
<evidence type="ECO:0000313" key="2">
    <source>
        <dbReference type="Proteomes" id="UP000038010"/>
    </source>
</evidence>
<dbReference type="AlphaFoldDB" id="A0A0N0NMN4"/>
<comment type="caution">
    <text evidence="1">The sequence shown here is derived from an EMBL/GenBank/DDBJ whole genome shotgun (WGS) entry which is preliminary data.</text>
</comment>
<protein>
    <submittedName>
        <fullName evidence="1">Uncharacterized protein</fullName>
    </submittedName>
</protein>
<name>A0A0N0NMN4_9EURO</name>
<reference evidence="1 2" key="1">
    <citation type="submission" date="2015-06" db="EMBL/GenBank/DDBJ databases">
        <title>Draft genome of the ant-associated black yeast Phialophora attae CBS 131958.</title>
        <authorList>
            <person name="Moreno L.F."/>
            <person name="Stielow B.J."/>
            <person name="de Hoog S."/>
            <person name="Vicente V.A."/>
            <person name="Weiss V.A."/>
            <person name="de Vries M."/>
            <person name="Cruz L.M."/>
            <person name="Souza E.M."/>
        </authorList>
    </citation>
    <scope>NUCLEOTIDE SEQUENCE [LARGE SCALE GENOMIC DNA]</scope>
    <source>
        <strain evidence="1 2">CBS 131958</strain>
    </source>
</reference>
<gene>
    <name evidence="1" type="ORF">AB675_10795</name>
</gene>